<dbReference type="PANTHER" id="PTHR11113">
    <property type="entry name" value="N-ACETYLGLUCOSAMINE-6-PHOSPHATE DEACETYLASE"/>
    <property type="match status" value="1"/>
</dbReference>
<evidence type="ECO:0000259" key="7">
    <source>
        <dbReference type="Pfam" id="PF01979"/>
    </source>
</evidence>
<protein>
    <recommendedName>
        <fullName evidence="2 6">Adenine deaminase</fullName>
        <shortName evidence="6">Adenase</shortName>
        <shortName evidence="6">Adenine aminase</shortName>
        <ecNumber evidence="2 6">3.5.4.2</ecNumber>
    </recommendedName>
</protein>
<evidence type="ECO:0000256" key="3">
    <source>
        <dbReference type="ARBA" id="ARBA00022801"/>
    </source>
</evidence>
<dbReference type="InterPro" id="IPR026912">
    <property type="entry name" value="Adenine_deam_C"/>
</dbReference>
<accession>A0ABY8QSM9</accession>
<dbReference type="Proteomes" id="UP001209083">
    <property type="component" value="Chromosome"/>
</dbReference>
<dbReference type="PANTHER" id="PTHR11113:SF2">
    <property type="entry name" value="ADENINE DEAMINASE"/>
    <property type="match status" value="1"/>
</dbReference>
<evidence type="ECO:0000256" key="5">
    <source>
        <dbReference type="ARBA" id="ARBA00047720"/>
    </source>
</evidence>
<dbReference type="Pfam" id="PF01979">
    <property type="entry name" value="Amidohydro_1"/>
    <property type="match status" value="1"/>
</dbReference>
<feature type="domain" description="Adenine deaminase C-terminal" evidence="8">
    <location>
        <begin position="412"/>
        <end position="575"/>
    </location>
</feature>
<comment type="catalytic activity">
    <reaction evidence="5 6">
        <text>adenine + H2O + H(+) = hypoxanthine + NH4(+)</text>
        <dbReference type="Rhea" id="RHEA:23688"/>
        <dbReference type="ChEBI" id="CHEBI:15377"/>
        <dbReference type="ChEBI" id="CHEBI:15378"/>
        <dbReference type="ChEBI" id="CHEBI:16708"/>
        <dbReference type="ChEBI" id="CHEBI:17368"/>
        <dbReference type="ChEBI" id="CHEBI:28938"/>
        <dbReference type="EC" id="3.5.4.2"/>
    </reaction>
</comment>
<comment type="similarity">
    <text evidence="1 6">Belongs to the metallo-dependent hydrolases superfamily. Adenine deaminase family.</text>
</comment>
<keyword evidence="10" id="KW-1185">Reference proteome</keyword>
<sequence length="586" mass="62768">MIHQSLLDVAYGRKAAETVITGGRLVNVLTGEIYQADVAIEGTRIAAVGDVKSRCDANTKVIPADGRFLTPGLIDGHLHIECSKLSVTMFANLVSRYGTTSAVSGLDQILVVAGLEGVREFLNESKRSPLRVFWGAPAKAPYTVPESTVGHRFGPDEHREAQLWPECVGLWETVQEFIEIGDDEVRQAFELAAQNRLPIFGCAPMSDDRRIAGIAAAGVRLDHESYSADETMQKLRNGLHVIIRESAAAPFLNENIQVLTKFGAASNRIAFCTDDVSASDLLGRGHLDHLVRMAVEAGVEPVTAIQMATINCASMYGIDQSVGSIAPGRFADILMVDDLADFRAQTVIAGGSVFAVDGQPLEKPTPPERAPFLRDTIVLDRPSGDDLVPTAPGKETVQVLAMSLNPDVAFVRSRKDANLTVRQGKILADIDQDIIYVAVAERYGKTSNLPVAFVHGFGLRSGAIATSAAPDDNNIICVGTNGDDMALAINEIAKAGGGQIVVRDGEVLDLLPLPIGGIVADLTPESMSEREQALDKHAQELGSKLPSPFGYLYFLSITAIPEYAITDLGLIDCTALQVIEPIVEAH</sequence>
<evidence type="ECO:0000256" key="2">
    <source>
        <dbReference type="ARBA" id="ARBA00012782"/>
    </source>
</evidence>
<dbReference type="RefSeq" id="WP_349638031.1">
    <property type="nucleotide sequence ID" value="NZ_CP090958.1"/>
</dbReference>
<dbReference type="EMBL" id="CP090958">
    <property type="protein sequence ID" value="WGW11246.1"/>
    <property type="molecule type" value="Genomic_DNA"/>
</dbReference>
<evidence type="ECO:0000313" key="9">
    <source>
        <dbReference type="EMBL" id="WGW11246.1"/>
    </source>
</evidence>
<organism evidence="9 10">
    <name type="scientific">Saxibacter everestensis</name>
    <dbReference type="NCBI Taxonomy" id="2909229"/>
    <lineage>
        <taxon>Bacteria</taxon>
        <taxon>Bacillati</taxon>
        <taxon>Actinomycetota</taxon>
        <taxon>Actinomycetes</taxon>
        <taxon>Micrococcales</taxon>
        <taxon>Brevibacteriaceae</taxon>
        <taxon>Saxibacter</taxon>
    </lineage>
</organism>
<dbReference type="InterPro" id="IPR006679">
    <property type="entry name" value="Adenine_deam"/>
</dbReference>
<gene>
    <name evidence="6" type="primary">ade</name>
    <name evidence="9" type="ORF">LWF01_14285</name>
</gene>
<evidence type="ECO:0000259" key="8">
    <source>
        <dbReference type="Pfam" id="PF13382"/>
    </source>
</evidence>
<dbReference type="InterPro" id="IPR011059">
    <property type="entry name" value="Metal-dep_hydrolase_composite"/>
</dbReference>
<dbReference type="InterPro" id="IPR032466">
    <property type="entry name" value="Metal_Hydrolase"/>
</dbReference>
<dbReference type="Pfam" id="PF13382">
    <property type="entry name" value="Adenine_deam_C"/>
    <property type="match status" value="1"/>
</dbReference>
<proteinExistence type="inferred from homology"/>
<name>A0ABY8QSM9_9MICO</name>
<feature type="domain" description="Amidohydrolase-related" evidence="7">
    <location>
        <begin position="68"/>
        <end position="351"/>
    </location>
</feature>
<reference evidence="9 10" key="1">
    <citation type="submission" date="2023-05" db="EMBL/GenBank/DDBJ databases">
        <title>Lithophilousrod everest ZFBP1038 complete genpme.</title>
        <authorList>
            <person name="Tian M."/>
        </authorList>
    </citation>
    <scope>NUCLEOTIDE SEQUENCE [LARGE SCALE GENOMIC DNA]</scope>
    <source>
        <strain evidence="9 10">ZFBP1038</strain>
    </source>
</reference>
<dbReference type="InterPro" id="IPR006680">
    <property type="entry name" value="Amidohydro-rel"/>
</dbReference>
<evidence type="ECO:0000256" key="6">
    <source>
        <dbReference type="HAMAP-Rule" id="MF_01518"/>
    </source>
</evidence>
<dbReference type="Gene3D" id="3.20.20.140">
    <property type="entry name" value="Metal-dependent hydrolases"/>
    <property type="match status" value="1"/>
</dbReference>
<evidence type="ECO:0000313" key="10">
    <source>
        <dbReference type="Proteomes" id="UP001209083"/>
    </source>
</evidence>
<keyword evidence="3 6" id="KW-0378">Hydrolase</keyword>
<evidence type="ECO:0000256" key="1">
    <source>
        <dbReference type="ARBA" id="ARBA00006773"/>
    </source>
</evidence>
<dbReference type="SUPFAM" id="SSF51556">
    <property type="entry name" value="Metallo-dependent hydrolases"/>
    <property type="match status" value="1"/>
</dbReference>
<evidence type="ECO:0000256" key="4">
    <source>
        <dbReference type="ARBA" id="ARBA00023211"/>
    </source>
</evidence>
<dbReference type="HAMAP" id="MF_01518">
    <property type="entry name" value="Adenine_deamin"/>
    <property type="match status" value="1"/>
</dbReference>
<comment type="cofactor">
    <cofactor evidence="6">
        <name>Mn(2+)</name>
        <dbReference type="ChEBI" id="CHEBI:29035"/>
    </cofactor>
</comment>
<dbReference type="Gene3D" id="2.30.40.10">
    <property type="entry name" value="Urease, subunit C, domain 1"/>
    <property type="match status" value="1"/>
</dbReference>
<dbReference type="EC" id="3.5.4.2" evidence="2 6"/>
<dbReference type="SUPFAM" id="SSF51338">
    <property type="entry name" value="Composite domain of metallo-dependent hydrolases"/>
    <property type="match status" value="1"/>
</dbReference>
<keyword evidence="4 6" id="KW-0464">Manganese</keyword>